<evidence type="ECO:0000313" key="1">
    <source>
        <dbReference type="EMBL" id="GAA4740387.1"/>
    </source>
</evidence>
<keyword evidence="2" id="KW-1185">Reference proteome</keyword>
<dbReference type="GO" id="GO:0016787">
    <property type="term" value="F:hydrolase activity"/>
    <property type="evidence" value="ECO:0007669"/>
    <property type="project" value="UniProtKB-KW"/>
</dbReference>
<sequence length="232" mass="23810">MPTVILMAGTGSDDDYLRRSFGPAVAEAVADLQALAPSARLIDDYLDALDAAADAAAAAGTTVVVGGVSIGAVVALRWVLDRGGAHCSGVLAALPPWSGPVGDSLAALSARVTADAVERDGLEPTIAAMAATSPPWLAAELSRSWRALADRDLVGQLRTAAAYRAPTLAEIAELPVPLAIAGALDDPLHPIEVARDWARAAPHAALTEIPLSEWGPQPHLLGAACVDAWRDL</sequence>
<comment type="caution">
    <text evidence="1">The sequence shown here is derived from an EMBL/GenBank/DDBJ whole genome shotgun (WGS) entry which is preliminary data.</text>
</comment>
<reference evidence="2" key="1">
    <citation type="journal article" date="2019" name="Int. J. Syst. Evol. Microbiol.">
        <title>The Global Catalogue of Microorganisms (GCM) 10K type strain sequencing project: providing services to taxonomists for standard genome sequencing and annotation.</title>
        <authorList>
            <consortium name="The Broad Institute Genomics Platform"/>
            <consortium name="The Broad Institute Genome Sequencing Center for Infectious Disease"/>
            <person name="Wu L."/>
            <person name="Ma J."/>
        </authorList>
    </citation>
    <scope>NUCLEOTIDE SEQUENCE [LARGE SCALE GENOMIC DNA]</scope>
    <source>
        <strain evidence="2">JCM 18077</strain>
    </source>
</reference>
<keyword evidence="1" id="KW-0378">Hydrolase</keyword>
<protein>
    <submittedName>
        <fullName evidence="1">Alpha/beta hydrolase</fullName>
    </submittedName>
</protein>
<dbReference type="InterPro" id="IPR029058">
    <property type="entry name" value="AB_hydrolase_fold"/>
</dbReference>
<dbReference type="Proteomes" id="UP001500822">
    <property type="component" value="Unassembled WGS sequence"/>
</dbReference>
<name>A0ABP8YWA1_9ACTN</name>
<dbReference type="RefSeq" id="WP_345312353.1">
    <property type="nucleotide sequence ID" value="NZ_BAABIE010000002.1"/>
</dbReference>
<proteinExistence type="predicted"/>
<dbReference type="EMBL" id="BAABIE010000002">
    <property type="protein sequence ID" value="GAA4740387.1"/>
    <property type="molecule type" value="Genomic_DNA"/>
</dbReference>
<dbReference type="SUPFAM" id="SSF53474">
    <property type="entry name" value="alpha/beta-Hydrolases"/>
    <property type="match status" value="1"/>
</dbReference>
<accession>A0ABP8YWA1</accession>
<gene>
    <name evidence="1" type="ORF">GCM10023217_05520</name>
</gene>
<evidence type="ECO:0000313" key="2">
    <source>
        <dbReference type="Proteomes" id="UP001500822"/>
    </source>
</evidence>
<organism evidence="1 2">
    <name type="scientific">Gordonia alkaliphila</name>
    <dbReference type="NCBI Taxonomy" id="1053547"/>
    <lineage>
        <taxon>Bacteria</taxon>
        <taxon>Bacillati</taxon>
        <taxon>Actinomycetota</taxon>
        <taxon>Actinomycetes</taxon>
        <taxon>Mycobacteriales</taxon>
        <taxon>Gordoniaceae</taxon>
        <taxon>Gordonia</taxon>
    </lineage>
</organism>
<dbReference type="Gene3D" id="3.40.50.1820">
    <property type="entry name" value="alpha/beta hydrolase"/>
    <property type="match status" value="1"/>
</dbReference>